<dbReference type="Pfam" id="PF13561">
    <property type="entry name" value="adh_short_C2"/>
    <property type="match status" value="1"/>
</dbReference>
<reference evidence="3 4" key="1">
    <citation type="submission" date="2020-08" db="EMBL/GenBank/DDBJ databases">
        <title>Genomic Encyclopedia of Type Strains, Phase IV (KMG-IV): sequencing the most valuable type-strain genomes for metagenomic binning, comparative biology and taxonomic classification.</title>
        <authorList>
            <person name="Goeker M."/>
        </authorList>
    </citation>
    <scope>NUCLEOTIDE SEQUENCE [LARGE SCALE GENOMIC DNA]</scope>
    <source>
        <strain evidence="3 4">DSM 16268</strain>
    </source>
</reference>
<dbReference type="InterPro" id="IPR036291">
    <property type="entry name" value="NAD(P)-bd_dom_sf"/>
</dbReference>
<keyword evidence="2 3" id="KW-0560">Oxidoreductase</keyword>
<name>A0A7W9FM95_9HYPH</name>
<dbReference type="AlphaFoldDB" id="A0A7W9FM95"/>
<protein>
    <submittedName>
        <fullName evidence="3">3-oxoacyl-[acyl-carrier protein] reductase</fullName>
        <ecNumber evidence="3">1.1.1.100</ecNumber>
    </submittedName>
</protein>
<dbReference type="CDD" id="cd05233">
    <property type="entry name" value="SDR_c"/>
    <property type="match status" value="1"/>
</dbReference>
<organism evidence="3 4">
    <name type="scientific">Prosthecomicrobium pneumaticum</name>
    <dbReference type="NCBI Taxonomy" id="81895"/>
    <lineage>
        <taxon>Bacteria</taxon>
        <taxon>Pseudomonadati</taxon>
        <taxon>Pseudomonadota</taxon>
        <taxon>Alphaproteobacteria</taxon>
        <taxon>Hyphomicrobiales</taxon>
        <taxon>Kaistiaceae</taxon>
        <taxon>Prosthecomicrobium</taxon>
    </lineage>
</organism>
<evidence type="ECO:0000313" key="4">
    <source>
        <dbReference type="Proteomes" id="UP000523821"/>
    </source>
</evidence>
<dbReference type="Gene3D" id="3.40.50.720">
    <property type="entry name" value="NAD(P)-binding Rossmann-like Domain"/>
    <property type="match status" value="1"/>
</dbReference>
<dbReference type="PRINTS" id="PR00080">
    <property type="entry name" value="SDRFAMILY"/>
</dbReference>
<keyword evidence="4" id="KW-1185">Reference proteome</keyword>
<dbReference type="PANTHER" id="PTHR24321">
    <property type="entry name" value="DEHYDROGENASES, SHORT CHAIN"/>
    <property type="match status" value="1"/>
</dbReference>
<dbReference type="GO" id="GO:0004316">
    <property type="term" value="F:3-oxoacyl-[acyl-carrier-protein] reductase (NADPH) activity"/>
    <property type="evidence" value="ECO:0007669"/>
    <property type="project" value="UniProtKB-EC"/>
</dbReference>
<proteinExistence type="inferred from homology"/>
<dbReference type="Proteomes" id="UP000523821">
    <property type="component" value="Unassembled WGS sequence"/>
</dbReference>
<dbReference type="InterPro" id="IPR002347">
    <property type="entry name" value="SDR_fam"/>
</dbReference>
<comment type="caution">
    <text evidence="3">The sequence shown here is derived from an EMBL/GenBank/DDBJ whole genome shotgun (WGS) entry which is preliminary data.</text>
</comment>
<dbReference type="FunFam" id="3.40.50.720:FF:000084">
    <property type="entry name" value="Short-chain dehydrogenase reductase"/>
    <property type="match status" value="1"/>
</dbReference>
<dbReference type="RefSeq" id="WP_183855958.1">
    <property type="nucleotide sequence ID" value="NZ_JACHOO010000004.1"/>
</dbReference>
<evidence type="ECO:0000256" key="2">
    <source>
        <dbReference type="ARBA" id="ARBA00023002"/>
    </source>
</evidence>
<evidence type="ECO:0000313" key="3">
    <source>
        <dbReference type="EMBL" id="MBB5753289.1"/>
    </source>
</evidence>
<dbReference type="PANTHER" id="PTHR24321:SF15">
    <property type="entry name" value="OXIDOREDUCTASE UCPA"/>
    <property type="match status" value="1"/>
</dbReference>
<dbReference type="EMBL" id="JACHOO010000004">
    <property type="protein sequence ID" value="MBB5753289.1"/>
    <property type="molecule type" value="Genomic_DNA"/>
</dbReference>
<dbReference type="PRINTS" id="PR00081">
    <property type="entry name" value="GDHRDH"/>
</dbReference>
<dbReference type="EC" id="1.1.1.100" evidence="3"/>
<dbReference type="NCBIfam" id="NF005559">
    <property type="entry name" value="PRK07231.1"/>
    <property type="match status" value="1"/>
</dbReference>
<dbReference type="NCBIfam" id="NF009466">
    <property type="entry name" value="PRK12826.1-2"/>
    <property type="match status" value="1"/>
</dbReference>
<sequence length="249" mass="25886">MDGMRRFEGRGAVVTGGASGIGLTTAARIVAEGGSVCIWDVDAGRIEAVKAELGERAHGIAVNVTDPAAVEAAAATAEGHLGKIDVLVCSAGVAGQNALVVDYPVEEWKRVFDINVNGLFYCNRYIAPLMKKNGYGRIVNVASIAGKEGNPTASAYSASKAAVIGLTKSLGKELARDGVTVNAITPATVDTPILQQVSQAHIDYMLSKIPMGRFGTTTEMASIITWLASEECSFTTGAVFDVSGGRATY</sequence>
<dbReference type="InterPro" id="IPR020904">
    <property type="entry name" value="Sc_DH/Rdtase_CS"/>
</dbReference>
<gene>
    <name evidence="3" type="ORF">GGQ63_002355</name>
</gene>
<comment type="similarity">
    <text evidence="1">Belongs to the short-chain dehydrogenases/reductases (SDR) family.</text>
</comment>
<dbReference type="PROSITE" id="PS00061">
    <property type="entry name" value="ADH_SHORT"/>
    <property type="match status" value="1"/>
</dbReference>
<dbReference type="SUPFAM" id="SSF51735">
    <property type="entry name" value="NAD(P)-binding Rossmann-fold domains"/>
    <property type="match status" value="1"/>
</dbReference>
<accession>A0A7W9FM95</accession>
<evidence type="ECO:0000256" key="1">
    <source>
        <dbReference type="ARBA" id="ARBA00006484"/>
    </source>
</evidence>